<dbReference type="Proteomes" id="UP001301442">
    <property type="component" value="Chromosome"/>
</dbReference>
<evidence type="ECO:0000256" key="6">
    <source>
        <dbReference type="ARBA" id="ARBA00022837"/>
    </source>
</evidence>
<feature type="domain" description="Sulfatase N-terminal" evidence="8">
    <location>
        <begin position="23"/>
        <end position="392"/>
    </location>
</feature>
<proteinExistence type="inferred from homology"/>
<evidence type="ECO:0000313" key="10">
    <source>
        <dbReference type="Proteomes" id="UP001301442"/>
    </source>
</evidence>
<comment type="cofactor">
    <cofactor evidence="1">
        <name>Ca(2+)</name>
        <dbReference type="ChEBI" id="CHEBI:29108"/>
    </cofactor>
</comment>
<dbReference type="InterPro" id="IPR024607">
    <property type="entry name" value="Sulfatase_CS"/>
</dbReference>
<keyword evidence="6" id="KW-0106">Calcium</keyword>
<evidence type="ECO:0000256" key="4">
    <source>
        <dbReference type="ARBA" id="ARBA00022729"/>
    </source>
</evidence>
<feature type="chain" id="PRO_5046802303" evidence="7">
    <location>
        <begin position="21"/>
        <end position="498"/>
    </location>
</feature>
<accession>A0ABZ0GVQ8</accession>
<protein>
    <submittedName>
        <fullName evidence="9">Sulfatase-like hydrolase/transferase</fullName>
    </submittedName>
</protein>
<dbReference type="InterPro" id="IPR017850">
    <property type="entry name" value="Alkaline_phosphatase_core_sf"/>
</dbReference>
<dbReference type="Pfam" id="PF00884">
    <property type="entry name" value="Sulfatase"/>
    <property type="match status" value="1"/>
</dbReference>
<dbReference type="SUPFAM" id="SSF53649">
    <property type="entry name" value="Alkaline phosphatase-like"/>
    <property type="match status" value="1"/>
</dbReference>
<name>A0ABZ0GVQ8_9GAMM</name>
<feature type="signal peptide" evidence="7">
    <location>
        <begin position="1"/>
        <end position="20"/>
    </location>
</feature>
<evidence type="ECO:0000256" key="1">
    <source>
        <dbReference type="ARBA" id="ARBA00001913"/>
    </source>
</evidence>
<organism evidence="9 10">
    <name type="scientific">Thalassotalea fonticola</name>
    <dbReference type="NCBI Taxonomy" id="3065649"/>
    <lineage>
        <taxon>Bacteria</taxon>
        <taxon>Pseudomonadati</taxon>
        <taxon>Pseudomonadota</taxon>
        <taxon>Gammaproteobacteria</taxon>
        <taxon>Alteromonadales</taxon>
        <taxon>Colwelliaceae</taxon>
        <taxon>Thalassotalea</taxon>
    </lineage>
</organism>
<reference evidence="9 10" key="1">
    <citation type="submission" date="2023-09" db="EMBL/GenBank/DDBJ databases">
        <authorList>
            <person name="Qi X."/>
        </authorList>
    </citation>
    <scope>NUCLEOTIDE SEQUENCE [LARGE SCALE GENOMIC DNA]</scope>
    <source>
        <strain evidence="9 10">S1-1</strain>
    </source>
</reference>
<dbReference type="InterPro" id="IPR050738">
    <property type="entry name" value="Sulfatase"/>
</dbReference>
<evidence type="ECO:0000256" key="7">
    <source>
        <dbReference type="SAM" id="SignalP"/>
    </source>
</evidence>
<evidence type="ECO:0000256" key="3">
    <source>
        <dbReference type="ARBA" id="ARBA00022723"/>
    </source>
</evidence>
<comment type="similarity">
    <text evidence="2">Belongs to the sulfatase family.</text>
</comment>
<dbReference type="PROSITE" id="PS00149">
    <property type="entry name" value="SULFATASE_2"/>
    <property type="match status" value="1"/>
</dbReference>
<dbReference type="EMBL" id="CP136600">
    <property type="protein sequence ID" value="WOH39517.1"/>
    <property type="molecule type" value="Genomic_DNA"/>
</dbReference>
<dbReference type="CDD" id="cd16155">
    <property type="entry name" value="sulfatase_like"/>
    <property type="match status" value="1"/>
</dbReference>
<dbReference type="PANTHER" id="PTHR42693">
    <property type="entry name" value="ARYLSULFATASE FAMILY MEMBER"/>
    <property type="match status" value="1"/>
</dbReference>
<keyword evidence="3" id="KW-0479">Metal-binding</keyword>
<evidence type="ECO:0000256" key="5">
    <source>
        <dbReference type="ARBA" id="ARBA00022801"/>
    </source>
</evidence>
<evidence type="ECO:0000313" key="9">
    <source>
        <dbReference type="EMBL" id="WOH39517.1"/>
    </source>
</evidence>
<keyword evidence="4 7" id="KW-0732">Signal</keyword>
<dbReference type="PANTHER" id="PTHR42693:SF42">
    <property type="entry name" value="ARYLSULFATASE G"/>
    <property type="match status" value="1"/>
</dbReference>
<evidence type="ECO:0000259" key="8">
    <source>
        <dbReference type="Pfam" id="PF00884"/>
    </source>
</evidence>
<dbReference type="RefSeq" id="WP_348398283.1">
    <property type="nucleotide sequence ID" value="NZ_CP136600.1"/>
</dbReference>
<sequence length="498" mass="56294">MMLRALIFILTSLMSSLVFAVKPNIVFIFADDMSYKTAGFMGHEVVKTPNLDKLANDGVIFERAYNMGAWTGAVCLSSRTMLNSGLSLWRAHDVDKAFSNNKNKKKTATPTKSEVFNSKQKAVNDSFWATRMSDAGYDTYFSGKWHVKSPTHASFVKQGTVRPGMPKQTEQRYQRTFEQKSDSWSPYDKTMGGFWAGGQHWSEGLADEAINYLNSKKTSQQPFFMYVAFNAPHDPRQAPKEFVDMYPLKDINLPESYQTLHPSMAEMSLLSSKNQKIKVLRDEKLGPLPRTKYSTLVNRQEYYASISHLDSQIGRILAQLKANKQMDNTVIIFTADHGLAIGEHGLLGKQNLYEHSMRAPFFIHGKGVPKGLRRDAAIYLQDAMATSLNIAGANTKDVEFKSVLPLIDNNKAISYERVYGAYLNSQRAIIVNNYKLVLYPKAKSIELYDLAADPNELHNLAKQARMSALIKRLFKALRHEQEMLADKLDLAPIYPELL</sequence>
<evidence type="ECO:0000256" key="2">
    <source>
        <dbReference type="ARBA" id="ARBA00008779"/>
    </source>
</evidence>
<dbReference type="Gene3D" id="3.40.720.10">
    <property type="entry name" value="Alkaline Phosphatase, subunit A"/>
    <property type="match status" value="1"/>
</dbReference>
<keyword evidence="5" id="KW-0378">Hydrolase</keyword>
<gene>
    <name evidence="9" type="ORF">RI844_09880</name>
</gene>
<dbReference type="InterPro" id="IPR000917">
    <property type="entry name" value="Sulfatase_N"/>
</dbReference>
<keyword evidence="10" id="KW-1185">Reference proteome</keyword>